<sequence length="185" mass="17375">MKKSLAAVAVAGAIVLTGASAAHAYPVDIECVANPTTVALGGSTTISCTGLNDDFDATFSVTGPGVQQGVTLTSVAASAATGTASVTKPVVGGATSATFTPPTAADYAITVAQGDESFGTFTDTVTVTVVEGSASGGTGGTGSTGGLPATGGDVPGAALWLGVGALGVGGIAVAAAAARRRASRA</sequence>
<evidence type="ECO:0000256" key="2">
    <source>
        <dbReference type="SAM" id="SignalP"/>
    </source>
</evidence>
<keyword evidence="1" id="KW-0472">Membrane</keyword>
<evidence type="ECO:0008006" key="5">
    <source>
        <dbReference type="Google" id="ProtNLM"/>
    </source>
</evidence>
<reference evidence="3 4" key="1">
    <citation type="submission" date="2021-06" db="EMBL/GenBank/DDBJ databases">
        <title>Genome-based taxonomic framework of Microbacterium strains isolated from marine environment, the description of four new species and reclassification of four preexisting species.</title>
        <authorList>
            <person name="Lee S.D."/>
            <person name="Kim S.-M."/>
            <person name="Byeon Y.-S."/>
            <person name="Yang H.L."/>
            <person name="Kim I.S."/>
        </authorList>
    </citation>
    <scope>NUCLEOTIDE SEQUENCE [LARGE SCALE GENOMIC DNA]</scope>
    <source>
        <strain evidence="3 4">KACC 20514</strain>
    </source>
</reference>
<feature type="transmembrane region" description="Helical" evidence="1">
    <location>
        <begin position="157"/>
        <end position="178"/>
    </location>
</feature>
<evidence type="ECO:0000313" key="4">
    <source>
        <dbReference type="Proteomes" id="UP001183582"/>
    </source>
</evidence>
<name>A0AAJ2HGR9_9MICO</name>
<dbReference type="Proteomes" id="UP001183582">
    <property type="component" value="Unassembled WGS sequence"/>
</dbReference>
<feature type="signal peptide" evidence="2">
    <location>
        <begin position="1"/>
        <end position="24"/>
    </location>
</feature>
<dbReference type="AlphaFoldDB" id="A0AAJ2HGR9"/>
<comment type="caution">
    <text evidence="3">The sequence shown here is derived from an EMBL/GenBank/DDBJ whole genome shotgun (WGS) entry which is preliminary data.</text>
</comment>
<keyword evidence="1" id="KW-1133">Transmembrane helix</keyword>
<dbReference type="GeneID" id="301456766"/>
<evidence type="ECO:0000256" key="1">
    <source>
        <dbReference type="SAM" id="Phobius"/>
    </source>
</evidence>
<feature type="chain" id="PRO_5042617900" description="LPXTG-motif cell wall anchor domain-containing protein" evidence="2">
    <location>
        <begin position="25"/>
        <end position="185"/>
    </location>
</feature>
<keyword evidence="2" id="KW-0732">Signal</keyword>
<proteinExistence type="predicted"/>
<accession>A0AAJ2HGR9</accession>
<protein>
    <recommendedName>
        <fullName evidence="5">LPXTG-motif cell wall anchor domain-containing protein</fullName>
    </recommendedName>
</protein>
<evidence type="ECO:0000313" key="3">
    <source>
        <dbReference type="EMBL" id="MDS0244190.1"/>
    </source>
</evidence>
<dbReference type="RefSeq" id="WP_310890279.1">
    <property type="nucleotide sequence ID" value="NZ_JAHWXH010000001.1"/>
</dbReference>
<organism evidence="3 4">
    <name type="scientific">Microbacterium aurantiacum</name>
    <dbReference type="NCBI Taxonomy" id="162393"/>
    <lineage>
        <taxon>Bacteria</taxon>
        <taxon>Bacillati</taxon>
        <taxon>Actinomycetota</taxon>
        <taxon>Actinomycetes</taxon>
        <taxon>Micrococcales</taxon>
        <taxon>Microbacteriaceae</taxon>
        <taxon>Microbacterium</taxon>
    </lineage>
</organism>
<gene>
    <name evidence="3" type="ORF">KZC50_01030</name>
</gene>
<keyword evidence="1" id="KW-0812">Transmembrane</keyword>
<dbReference type="EMBL" id="JAHWXH010000001">
    <property type="protein sequence ID" value="MDS0244190.1"/>
    <property type="molecule type" value="Genomic_DNA"/>
</dbReference>